<name>X0W433_9ZZZZ</name>
<proteinExistence type="predicted"/>
<accession>X0W433</accession>
<protein>
    <submittedName>
        <fullName evidence="1">Uncharacterized protein</fullName>
    </submittedName>
</protein>
<gene>
    <name evidence="1" type="ORF">S01H1_51746</name>
</gene>
<sequence>LVDEIGYGVAHYAVKFAACDIAYASKCPFFGDPRGGYDDRRKKQLFPGV</sequence>
<comment type="caution">
    <text evidence="1">The sequence shown here is derived from an EMBL/GenBank/DDBJ whole genome shotgun (WGS) entry which is preliminary data.</text>
</comment>
<organism evidence="1">
    <name type="scientific">marine sediment metagenome</name>
    <dbReference type="NCBI Taxonomy" id="412755"/>
    <lineage>
        <taxon>unclassified sequences</taxon>
        <taxon>metagenomes</taxon>
        <taxon>ecological metagenomes</taxon>
    </lineage>
</organism>
<feature type="non-terminal residue" evidence="1">
    <location>
        <position position="1"/>
    </location>
</feature>
<dbReference type="AlphaFoldDB" id="X0W433"/>
<evidence type="ECO:0000313" key="1">
    <source>
        <dbReference type="EMBL" id="GAG25604.1"/>
    </source>
</evidence>
<dbReference type="EMBL" id="BARS01033413">
    <property type="protein sequence ID" value="GAG25604.1"/>
    <property type="molecule type" value="Genomic_DNA"/>
</dbReference>
<reference evidence="1" key="1">
    <citation type="journal article" date="2014" name="Front. Microbiol.">
        <title>High frequency of phylogenetically diverse reductive dehalogenase-homologous genes in deep subseafloor sedimentary metagenomes.</title>
        <authorList>
            <person name="Kawai M."/>
            <person name="Futagami T."/>
            <person name="Toyoda A."/>
            <person name="Takaki Y."/>
            <person name="Nishi S."/>
            <person name="Hori S."/>
            <person name="Arai W."/>
            <person name="Tsubouchi T."/>
            <person name="Morono Y."/>
            <person name="Uchiyama I."/>
            <person name="Ito T."/>
            <person name="Fujiyama A."/>
            <person name="Inagaki F."/>
            <person name="Takami H."/>
        </authorList>
    </citation>
    <scope>NUCLEOTIDE SEQUENCE</scope>
    <source>
        <strain evidence="1">Expedition CK06-06</strain>
    </source>
</reference>